<evidence type="ECO:0000256" key="1">
    <source>
        <dbReference type="SAM" id="MobiDB-lite"/>
    </source>
</evidence>
<proteinExistence type="predicted"/>
<evidence type="ECO:0000313" key="3">
    <source>
        <dbReference type="Proteomes" id="UP000253664"/>
    </source>
</evidence>
<organism evidence="2 3">
    <name type="scientific">Ophiocordyceps polyrhachis-furcata BCC 54312</name>
    <dbReference type="NCBI Taxonomy" id="1330021"/>
    <lineage>
        <taxon>Eukaryota</taxon>
        <taxon>Fungi</taxon>
        <taxon>Dikarya</taxon>
        <taxon>Ascomycota</taxon>
        <taxon>Pezizomycotina</taxon>
        <taxon>Sordariomycetes</taxon>
        <taxon>Hypocreomycetidae</taxon>
        <taxon>Hypocreales</taxon>
        <taxon>Ophiocordycipitaceae</taxon>
        <taxon>Ophiocordyceps</taxon>
    </lineage>
</organism>
<feature type="compositionally biased region" description="Polar residues" evidence="1">
    <location>
        <begin position="267"/>
        <end position="278"/>
    </location>
</feature>
<sequence length="595" mass="66369">MPSPIPPQTEGKHSDQSPSPTASPRKAPRTSRGGLQGLRQRQTKQPLLIRMNLTETQMDRITDAFTKNVGSSPLRARPTAQLMPKTEISSDAPQSCNMPYGAAYSVSCSGDDVFSMAAPSVSDLACGQRALHQAASLAERRQKQTPASIQVWKGPQSRATDHLLWRPSMEPVPNHVSPPSLVREGGLGRPASRSQHISPYIPGTQSQMAAFRCTEPRVGPRGESKPRNQDSHEAWERPYSPSRGLRLQPHLQGFDSCPQWPEYAQERLQQTKRSTSGALPSPLPTEASPPVSAEQNLKSPFFSPLALYFRGQGFPTTKMGEKTMIGHNGWLERTNLVSDDNEMKKALPKKGGILGTIRKMAKDMTAEFQNSNRRLPKSVKETHLGQMQISLDPREQSLLYCELEFHLTTALSDYITAELDKGHLVAGNLKQVSDFWASRGRPKVVGFRYDLETQLQLICLHAHDFDFHGRPQRNLAEIGGLLGVMKTHARQMRVRTFCQPDSVIAKQLADAQALFDLINVNSTQQLALSEAANFFEVIVEREREERERRLQTVRRTYVPGPGQRHINGKCVPQEEPPRPQRLGHTSKSGHESTYI</sequence>
<feature type="region of interest" description="Disordered" evidence="1">
    <location>
        <begin position="169"/>
        <end position="251"/>
    </location>
</feature>
<feature type="region of interest" description="Disordered" evidence="1">
    <location>
        <begin position="266"/>
        <end position="294"/>
    </location>
</feature>
<feature type="region of interest" description="Disordered" evidence="1">
    <location>
        <begin position="558"/>
        <end position="595"/>
    </location>
</feature>
<evidence type="ECO:0000313" key="2">
    <source>
        <dbReference type="EMBL" id="RCI11915.1"/>
    </source>
</evidence>
<feature type="compositionally biased region" description="Basic and acidic residues" evidence="1">
    <location>
        <begin position="214"/>
        <end position="236"/>
    </location>
</feature>
<gene>
    <name evidence="2" type="ORF">L249_4196</name>
</gene>
<protein>
    <submittedName>
        <fullName evidence="2">Uncharacterized protein</fullName>
    </submittedName>
</protein>
<dbReference type="Proteomes" id="UP000253664">
    <property type="component" value="Unassembled WGS sequence"/>
</dbReference>
<dbReference type="OrthoDB" id="5229017at2759"/>
<feature type="compositionally biased region" description="Polar residues" evidence="1">
    <location>
        <begin position="192"/>
        <end position="208"/>
    </location>
</feature>
<dbReference type="AlphaFoldDB" id="A0A367LBX1"/>
<reference evidence="2 3" key="1">
    <citation type="journal article" date="2015" name="BMC Genomics">
        <title>Insights from the genome of Ophiocordyceps polyrhachis-furcata to pathogenicity and host specificity in insect fungi.</title>
        <authorList>
            <person name="Wichadakul D."/>
            <person name="Kobmoo N."/>
            <person name="Ingsriswang S."/>
            <person name="Tangphatsornruang S."/>
            <person name="Chantasingh D."/>
            <person name="Luangsa-ard J.J."/>
            <person name="Eurwilaichitr L."/>
        </authorList>
    </citation>
    <scope>NUCLEOTIDE SEQUENCE [LARGE SCALE GENOMIC DNA]</scope>
    <source>
        <strain evidence="2 3">BCC 54312</strain>
    </source>
</reference>
<comment type="caution">
    <text evidence="2">The sequence shown here is derived from an EMBL/GenBank/DDBJ whole genome shotgun (WGS) entry which is preliminary data.</text>
</comment>
<dbReference type="EMBL" id="LKCN02000009">
    <property type="protein sequence ID" value="RCI11915.1"/>
    <property type="molecule type" value="Genomic_DNA"/>
</dbReference>
<name>A0A367LBX1_9HYPO</name>
<accession>A0A367LBX1</accession>
<feature type="region of interest" description="Disordered" evidence="1">
    <location>
        <begin position="1"/>
        <end position="45"/>
    </location>
</feature>
<keyword evidence="3" id="KW-1185">Reference proteome</keyword>